<reference evidence="2 3" key="1">
    <citation type="submission" date="2019-06" db="EMBL/GenBank/DDBJ databases">
        <authorList>
            <person name="Jiang L."/>
        </authorList>
    </citation>
    <scope>NUCLEOTIDE SEQUENCE [LARGE SCALE GENOMIC DNA]</scope>
    <source>
        <strain evidence="2 3">YIM 48858</strain>
    </source>
</reference>
<gene>
    <name evidence="2" type="ORF">FHG71_07155</name>
</gene>
<organism evidence="2 3">
    <name type="scientific">Rubellimicrobium roseum</name>
    <dbReference type="NCBI Taxonomy" id="687525"/>
    <lineage>
        <taxon>Bacteria</taxon>
        <taxon>Pseudomonadati</taxon>
        <taxon>Pseudomonadota</taxon>
        <taxon>Alphaproteobacteria</taxon>
        <taxon>Rhodobacterales</taxon>
        <taxon>Roseobacteraceae</taxon>
        <taxon>Rubellimicrobium</taxon>
    </lineage>
</organism>
<keyword evidence="1" id="KW-0732">Signal</keyword>
<comment type="caution">
    <text evidence="2">The sequence shown here is derived from an EMBL/GenBank/DDBJ whole genome shotgun (WGS) entry which is preliminary data.</text>
</comment>
<evidence type="ECO:0000313" key="2">
    <source>
        <dbReference type="EMBL" id="TNC73064.1"/>
    </source>
</evidence>
<dbReference type="AlphaFoldDB" id="A0A5C4NE84"/>
<accession>A0A5C4NE84</accession>
<dbReference type="PROSITE" id="PS51257">
    <property type="entry name" value="PROKAR_LIPOPROTEIN"/>
    <property type="match status" value="1"/>
</dbReference>
<keyword evidence="3" id="KW-1185">Reference proteome</keyword>
<proteinExistence type="predicted"/>
<dbReference type="Proteomes" id="UP000305709">
    <property type="component" value="Unassembled WGS sequence"/>
</dbReference>
<name>A0A5C4NE84_9RHOB</name>
<evidence type="ECO:0000256" key="1">
    <source>
        <dbReference type="SAM" id="SignalP"/>
    </source>
</evidence>
<evidence type="ECO:0008006" key="4">
    <source>
        <dbReference type="Google" id="ProtNLM"/>
    </source>
</evidence>
<dbReference type="RefSeq" id="WP_139080942.1">
    <property type="nucleotide sequence ID" value="NZ_VDFV01000005.1"/>
</dbReference>
<evidence type="ECO:0000313" key="3">
    <source>
        <dbReference type="Proteomes" id="UP000305709"/>
    </source>
</evidence>
<dbReference type="EMBL" id="VDFV01000005">
    <property type="protein sequence ID" value="TNC73064.1"/>
    <property type="molecule type" value="Genomic_DNA"/>
</dbReference>
<feature type="signal peptide" evidence="1">
    <location>
        <begin position="1"/>
        <end position="20"/>
    </location>
</feature>
<sequence>MRAFLVLGPVALVAACAAPAPDPGVGFGSYDQYAAQREASLTGQPMGGFVSSGAVPTSPYGFATPMAPASAGAIPSTSLAAAGIGVVPVASAPLGAPGAALPSSPGGLVTVASSGVAGDVNTLRASGVEASPSNAAPTLVGALPVANPTVPSSTGGISDEQDFEAVSSRETIESDAARRAAQAAQYQVVQPQALPPPPANAGPNIVEYALNVPNAKGQEWYSRFILFSSENRMLRNCADYATPDDAQRDFLARGGPERDARGLDPDGDGFACAWDPAPFRAAVGRN</sequence>
<dbReference type="OrthoDB" id="7951357at2"/>
<protein>
    <recommendedName>
        <fullName evidence="4">Excalibur calcium-binding domain-containing protein</fullName>
    </recommendedName>
</protein>
<feature type="chain" id="PRO_5022853944" description="Excalibur calcium-binding domain-containing protein" evidence="1">
    <location>
        <begin position="21"/>
        <end position="286"/>
    </location>
</feature>